<dbReference type="HOGENOM" id="CLU_2670798_0_0_1"/>
<organism evidence="1 2">
    <name type="scientific">Botryotinia fuckeliana (strain T4)</name>
    <name type="common">Noble rot fungus</name>
    <name type="synonym">Botrytis cinerea</name>
    <dbReference type="NCBI Taxonomy" id="999810"/>
    <lineage>
        <taxon>Eukaryota</taxon>
        <taxon>Fungi</taxon>
        <taxon>Dikarya</taxon>
        <taxon>Ascomycota</taxon>
        <taxon>Pezizomycotina</taxon>
        <taxon>Leotiomycetes</taxon>
        <taxon>Helotiales</taxon>
        <taxon>Sclerotiniaceae</taxon>
        <taxon>Botrytis</taxon>
    </lineage>
</organism>
<dbReference type="EMBL" id="FQ790340">
    <property type="protein sequence ID" value="CCD52104.1"/>
    <property type="molecule type" value="Genomic_DNA"/>
</dbReference>
<reference evidence="2" key="1">
    <citation type="journal article" date="2011" name="PLoS Genet.">
        <title>Genomic analysis of the necrotrophic fungal pathogens Sclerotinia sclerotiorum and Botrytis cinerea.</title>
        <authorList>
            <person name="Amselem J."/>
            <person name="Cuomo C.A."/>
            <person name="van Kan J.A."/>
            <person name="Viaud M."/>
            <person name="Benito E.P."/>
            <person name="Couloux A."/>
            <person name="Coutinho P.M."/>
            <person name="de Vries R.P."/>
            <person name="Dyer P.S."/>
            <person name="Fillinger S."/>
            <person name="Fournier E."/>
            <person name="Gout L."/>
            <person name="Hahn M."/>
            <person name="Kohn L."/>
            <person name="Lapalu N."/>
            <person name="Plummer K.M."/>
            <person name="Pradier J.M."/>
            <person name="Quevillon E."/>
            <person name="Sharon A."/>
            <person name="Simon A."/>
            <person name="ten Have A."/>
            <person name="Tudzynski B."/>
            <person name="Tudzynski P."/>
            <person name="Wincker P."/>
            <person name="Andrew M."/>
            <person name="Anthouard V."/>
            <person name="Beever R.E."/>
            <person name="Beffa R."/>
            <person name="Benoit I."/>
            <person name="Bouzid O."/>
            <person name="Brault B."/>
            <person name="Chen Z."/>
            <person name="Choquer M."/>
            <person name="Collemare J."/>
            <person name="Cotton P."/>
            <person name="Danchin E.G."/>
            <person name="Da Silva C."/>
            <person name="Gautier A."/>
            <person name="Giraud C."/>
            <person name="Giraud T."/>
            <person name="Gonzalez C."/>
            <person name="Grossetete S."/>
            <person name="Guldener U."/>
            <person name="Henrissat B."/>
            <person name="Howlett B.J."/>
            <person name="Kodira C."/>
            <person name="Kretschmer M."/>
            <person name="Lappartient A."/>
            <person name="Leroch M."/>
            <person name="Levis C."/>
            <person name="Mauceli E."/>
            <person name="Neuveglise C."/>
            <person name="Oeser B."/>
            <person name="Pearson M."/>
            <person name="Poulain J."/>
            <person name="Poussereau N."/>
            <person name="Quesneville H."/>
            <person name="Rascle C."/>
            <person name="Schumacher J."/>
            <person name="Segurens B."/>
            <person name="Sexton A."/>
            <person name="Silva E."/>
            <person name="Sirven C."/>
            <person name="Soanes D.M."/>
            <person name="Talbot N.J."/>
            <person name="Templeton M."/>
            <person name="Yandava C."/>
            <person name="Yarden O."/>
            <person name="Zeng Q."/>
            <person name="Rollins J.A."/>
            <person name="Lebrun M.H."/>
            <person name="Dickman M."/>
        </authorList>
    </citation>
    <scope>NUCLEOTIDE SEQUENCE [LARGE SCALE GENOMIC DNA]</scope>
    <source>
        <strain evidence="2">T4</strain>
    </source>
</reference>
<dbReference type="AlphaFoldDB" id="G2YKF6"/>
<evidence type="ECO:0000313" key="1">
    <source>
        <dbReference type="EMBL" id="CCD52104.1"/>
    </source>
</evidence>
<dbReference type="Proteomes" id="UP000008177">
    <property type="component" value="Unplaced contigs"/>
</dbReference>
<dbReference type="InParanoid" id="G2YKF6"/>
<proteinExistence type="predicted"/>
<evidence type="ECO:0000313" key="2">
    <source>
        <dbReference type="Proteomes" id="UP000008177"/>
    </source>
</evidence>
<protein>
    <submittedName>
        <fullName evidence="1">Uncharacterized protein</fullName>
    </submittedName>
</protein>
<sequence>MYSHVQMKLRLLLSRLYDSLNTMLRPERLSLTRWQAPTLTSGRICPIKHPEMVVEERNTRVTIPMLSFPTTGAPK</sequence>
<gene>
    <name evidence="1" type="ORF">BofuT4_uP082630.1</name>
</gene>
<name>G2YKF6_BOTF4</name>
<accession>G2YKF6</accession>